<dbReference type="Proteomes" id="UP000054826">
    <property type="component" value="Unassembled WGS sequence"/>
</dbReference>
<comment type="caution">
    <text evidence="1">The sequence shown here is derived from an EMBL/GenBank/DDBJ whole genome shotgun (WGS) entry which is preliminary data.</text>
</comment>
<proteinExistence type="predicted"/>
<protein>
    <submittedName>
        <fullName evidence="1">Uncharacterized protein</fullName>
    </submittedName>
</protein>
<dbReference type="AlphaFoldDB" id="A0A0V1ISZ0"/>
<reference evidence="1 2" key="1">
    <citation type="submission" date="2015-01" db="EMBL/GenBank/DDBJ databases">
        <title>Evolution of Trichinella species and genotypes.</title>
        <authorList>
            <person name="Korhonen P.K."/>
            <person name="Edoardo P."/>
            <person name="Giuseppe L.R."/>
            <person name="Gasser R.B."/>
        </authorList>
    </citation>
    <scope>NUCLEOTIDE SEQUENCE [LARGE SCALE GENOMIC DNA]</scope>
    <source>
        <strain evidence="1">ISS176</strain>
    </source>
</reference>
<sequence length="103" mass="12371">MYMYTKNNKVEQMRKFKNNAIQLKKLKKQNSKVTQMKCVHQIDHHHHHHRTYFYHLGTINALSLSLSPVTVGYRFACRYNINSVQRYYVVNLIVPINDQFCIE</sequence>
<gene>
    <name evidence="1" type="ORF">T4C_3286</name>
</gene>
<name>A0A0V1ISZ0_TRIPS</name>
<evidence type="ECO:0000313" key="1">
    <source>
        <dbReference type="EMBL" id="KRZ25824.1"/>
    </source>
</evidence>
<organism evidence="1 2">
    <name type="scientific">Trichinella pseudospiralis</name>
    <name type="common">Parasitic roundworm</name>
    <dbReference type="NCBI Taxonomy" id="6337"/>
    <lineage>
        <taxon>Eukaryota</taxon>
        <taxon>Metazoa</taxon>
        <taxon>Ecdysozoa</taxon>
        <taxon>Nematoda</taxon>
        <taxon>Enoplea</taxon>
        <taxon>Dorylaimia</taxon>
        <taxon>Trichinellida</taxon>
        <taxon>Trichinellidae</taxon>
        <taxon>Trichinella</taxon>
    </lineage>
</organism>
<dbReference type="EMBL" id="JYDV01000191">
    <property type="protein sequence ID" value="KRZ25824.1"/>
    <property type="molecule type" value="Genomic_DNA"/>
</dbReference>
<accession>A0A0V1ISZ0</accession>
<evidence type="ECO:0000313" key="2">
    <source>
        <dbReference type="Proteomes" id="UP000054826"/>
    </source>
</evidence>